<evidence type="ECO:0000259" key="2">
    <source>
        <dbReference type="Pfam" id="PF20237"/>
    </source>
</evidence>
<accession>A0A8H3G300</accession>
<dbReference type="InterPro" id="IPR046529">
    <property type="entry name" value="DUF6594"/>
</dbReference>
<dbReference type="AlphaFoldDB" id="A0A8H3G300"/>
<feature type="domain" description="DUF6594" evidence="2">
    <location>
        <begin position="25"/>
        <end position="274"/>
    </location>
</feature>
<comment type="caution">
    <text evidence="3">The sequence shown here is derived from an EMBL/GenBank/DDBJ whole genome shotgun (WGS) entry which is preliminary data.</text>
</comment>
<dbReference type="PANTHER" id="PTHR34502:SF4">
    <property type="entry name" value="DUF6594 DOMAIN-CONTAINING PROTEIN"/>
    <property type="match status" value="1"/>
</dbReference>
<organism evidence="3 4">
    <name type="scientific">Gomphillus americanus</name>
    <dbReference type="NCBI Taxonomy" id="1940652"/>
    <lineage>
        <taxon>Eukaryota</taxon>
        <taxon>Fungi</taxon>
        <taxon>Dikarya</taxon>
        <taxon>Ascomycota</taxon>
        <taxon>Pezizomycotina</taxon>
        <taxon>Lecanoromycetes</taxon>
        <taxon>OSLEUM clade</taxon>
        <taxon>Ostropomycetidae</taxon>
        <taxon>Ostropales</taxon>
        <taxon>Graphidaceae</taxon>
        <taxon>Gomphilloideae</taxon>
        <taxon>Gomphillus</taxon>
    </lineage>
</organism>
<keyword evidence="1" id="KW-0812">Transmembrane</keyword>
<dbReference type="Proteomes" id="UP000664169">
    <property type="component" value="Unassembled WGS sequence"/>
</dbReference>
<keyword evidence="1" id="KW-0472">Membrane</keyword>
<dbReference type="PANTHER" id="PTHR34502">
    <property type="entry name" value="DUF6594 DOMAIN-CONTAINING PROTEIN-RELATED"/>
    <property type="match status" value="1"/>
</dbReference>
<name>A0A8H3G300_9LECA</name>
<dbReference type="EMBL" id="CAJPDQ010000042">
    <property type="protein sequence ID" value="CAF9932166.1"/>
    <property type="molecule type" value="Genomic_DNA"/>
</dbReference>
<dbReference type="Pfam" id="PF20237">
    <property type="entry name" value="DUF6594"/>
    <property type="match status" value="1"/>
</dbReference>
<reference evidence="3" key="1">
    <citation type="submission" date="2021-03" db="EMBL/GenBank/DDBJ databases">
        <authorList>
            <person name="Tagirdzhanova G."/>
        </authorList>
    </citation>
    <scope>NUCLEOTIDE SEQUENCE</scope>
</reference>
<gene>
    <name evidence="3" type="ORF">GOMPHAMPRED_006512</name>
</gene>
<protein>
    <recommendedName>
        <fullName evidence="2">DUF6594 domain-containing protein</fullName>
    </recommendedName>
</protein>
<keyword evidence="1" id="KW-1133">Transmembrane helix</keyword>
<dbReference type="OrthoDB" id="3533814at2759"/>
<evidence type="ECO:0000313" key="3">
    <source>
        <dbReference type="EMBL" id="CAF9932166.1"/>
    </source>
</evidence>
<proteinExistence type="predicted"/>
<keyword evidence="4" id="KW-1185">Reference proteome</keyword>
<feature type="transmembrane region" description="Helical" evidence="1">
    <location>
        <begin position="208"/>
        <end position="231"/>
    </location>
</feature>
<sequence length="287" mass="31368">MSTSSNSIELASKPNHLQSSFAGVAGFFAIDGDHSSTVFRRFDKLALQNLLYLQAKLAGLEEQQKRYDEEDVTGDMEAKQAATSWIDLERLAKNPGRYADRMKHLQEIQEALRNYQEALLLHSGVLALPDPPKTTLSAFKHFFHQEEGVTRLRKESSTILDDERDLASLRVSSGPDSLTAFVLNHMGWLFATRSGEVDLVKAKTLARFVNIVSTIIAAMLLIGAVTTLNFAEAPYHLIILAVYAAAFAAFVALMTGASKAEVFSASCAYMAVLVVFVGSTGNCCLPT</sequence>
<evidence type="ECO:0000256" key="1">
    <source>
        <dbReference type="SAM" id="Phobius"/>
    </source>
</evidence>
<feature type="transmembrane region" description="Helical" evidence="1">
    <location>
        <begin position="262"/>
        <end position="281"/>
    </location>
</feature>
<evidence type="ECO:0000313" key="4">
    <source>
        <dbReference type="Proteomes" id="UP000664169"/>
    </source>
</evidence>
<feature type="transmembrane region" description="Helical" evidence="1">
    <location>
        <begin position="237"/>
        <end position="255"/>
    </location>
</feature>